<dbReference type="OrthoDB" id="187522at2759"/>
<sequence length="410" mass="43866">MKFSSLFSLLLLPGSLARVQLLIDTDLGFDVDDAGALAVAHHLCSLGFCDIIGEVHNTGFVKGIGGVDIIAKHYNQTSREIGAYTGPWGGSSDAQNAQDSYTSMLEQTYPSDVKTFDDVQSGVDAYRKALGAADDKSVTIASIGELTNLRDVISAIPDLFSSKVKDIIYMDGGYNFGCGDSAGSEWSPWLGSTEDCDGAAQIVVDAITAMGGIKQVFSLNGGDIYTGSRFNDGCGNGPVKDAYQKYTNHGSRPSWDLIAIYMAVMGYESLYSSMNEVSVAVDYYGSETYVPSSNTNQYQVWIDGSRKGDVTKMLDDILCAAPCRGYDCGDYDLKSMTNCWSGHGAEDLDGSDGAGVMGLSECLDLCRGESTCDGVVTMQAGEGNVNCYRKSNINLGACDSWVQTDTWVQK</sequence>
<reference evidence="3" key="1">
    <citation type="journal article" date="2023" name="Commun. Biol.">
        <title>Genome analysis of Parmales, the sister group of diatoms, reveals the evolutionary specialization of diatoms from phago-mixotrophs to photoautotrophs.</title>
        <authorList>
            <person name="Ban H."/>
            <person name="Sato S."/>
            <person name="Yoshikawa S."/>
            <person name="Yamada K."/>
            <person name="Nakamura Y."/>
            <person name="Ichinomiya M."/>
            <person name="Sato N."/>
            <person name="Blanc-Mathieu R."/>
            <person name="Endo H."/>
            <person name="Kuwata A."/>
            <person name="Ogata H."/>
        </authorList>
    </citation>
    <scope>NUCLEOTIDE SEQUENCE [LARGE SCALE GENOMIC DNA]</scope>
</reference>
<dbReference type="Proteomes" id="UP001165065">
    <property type="component" value="Unassembled WGS sequence"/>
</dbReference>
<evidence type="ECO:0000313" key="3">
    <source>
        <dbReference type="Proteomes" id="UP001165065"/>
    </source>
</evidence>
<organism evidence="2 3">
    <name type="scientific">Triparma columacea</name>
    <dbReference type="NCBI Taxonomy" id="722753"/>
    <lineage>
        <taxon>Eukaryota</taxon>
        <taxon>Sar</taxon>
        <taxon>Stramenopiles</taxon>
        <taxon>Ochrophyta</taxon>
        <taxon>Bolidophyceae</taxon>
        <taxon>Parmales</taxon>
        <taxon>Triparmaceae</taxon>
        <taxon>Triparma</taxon>
    </lineage>
</organism>
<feature type="chain" id="PRO_5040729093" evidence="1">
    <location>
        <begin position="18"/>
        <end position="410"/>
    </location>
</feature>
<dbReference type="Gene3D" id="3.90.245.10">
    <property type="entry name" value="Ribonucleoside hydrolase-like"/>
    <property type="match status" value="1"/>
</dbReference>
<proteinExistence type="predicted"/>
<feature type="signal peptide" evidence="1">
    <location>
        <begin position="1"/>
        <end position="17"/>
    </location>
</feature>
<dbReference type="EMBL" id="BRYA01001084">
    <property type="protein sequence ID" value="GMI38607.1"/>
    <property type="molecule type" value="Genomic_DNA"/>
</dbReference>
<accession>A0A9W7GAW6</accession>
<dbReference type="GO" id="GO:0016799">
    <property type="term" value="F:hydrolase activity, hydrolyzing N-glycosyl compounds"/>
    <property type="evidence" value="ECO:0007669"/>
    <property type="project" value="InterPro"/>
</dbReference>
<comment type="caution">
    <text evidence="2">The sequence shown here is derived from an EMBL/GenBank/DDBJ whole genome shotgun (WGS) entry which is preliminary data.</text>
</comment>
<gene>
    <name evidence="2" type="ORF">TrCOL_g12766</name>
</gene>
<keyword evidence="3" id="KW-1185">Reference proteome</keyword>
<evidence type="ECO:0000256" key="1">
    <source>
        <dbReference type="SAM" id="SignalP"/>
    </source>
</evidence>
<dbReference type="PANTHER" id="PTHR43264">
    <property type="match status" value="1"/>
</dbReference>
<keyword evidence="1" id="KW-0732">Signal</keyword>
<evidence type="ECO:0000313" key="2">
    <source>
        <dbReference type="EMBL" id="GMI38607.1"/>
    </source>
</evidence>
<dbReference type="SUPFAM" id="SSF53590">
    <property type="entry name" value="Nucleoside hydrolase"/>
    <property type="match status" value="1"/>
</dbReference>
<dbReference type="PANTHER" id="PTHR43264:SF1">
    <property type="entry name" value="INOSINE_URIDINE-PREFERRING NUCLEOSIDE HYDROLASE DOMAIN-CONTAINING PROTEIN"/>
    <property type="match status" value="1"/>
</dbReference>
<protein>
    <submittedName>
        <fullName evidence="2">Uncharacterized protein</fullName>
    </submittedName>
</protein>
<dbReference type="AlphaFoldDB" id="A0A9W7GAW6"/>
<name>A0A9W7GAW6_9STRA</name>
<dbReference type="InterPro" id="IPR036452">
    <property type="entry name" value="Ribo_hydro-like"/>
</dbReference>